<dbReference type="EMBL" id="FUEG01000007">
    <property type="protein sequence ID" value="SJL06428.1"/>
    <property type="molecule type" value="Genomic_DNA"/>
</dbReference>
<dbReference type="PROSITE" id="PS00018">
    <property type="entry name" value="EF_HAND_1"/>
    <property type="match status" value="1"/>
</dbReference>
<gene>
    <name evidence="6" type="ORF">ARMOST_09765</name>
</gene>
<feature type="compositionally biased region" description="Basic and acidic residues" evidence="3">
    <location>
        <begin position="258"/>
        <end position="279"/>
    </location>
</feature>
<dbReference type="GO" id="GO:0005793">
    <property type="term" value="C:endoplasmic reticulum-Golgi intermediate compartment"/>
    <property type="evidence" value="ECO:0007669"/>
    <property type="project" value="TreeGrafter"/>
</dbReference>
<feature type="chain" id="PRO_5012493039" description="EF-hand domain-containing protein" evidence="4">
    <location>
        <begin position="16"/>
        <end position="319"/>
    </location>
</feature>
<dbReference type="GO" id="GO:0005509">
    <property type="term" value="F:calcium ion binding"/>
    <property type="evidence" value="ECO:0007669"/>
    <property type="project" value="InterPro"/>
</dbReference>
<evidence type="ECO:0000256" key="2">
    <source>
        <dbReference type="ARBA" id="ARBA00022837"/>
    </source>
</evidence>
<feature type="region of interest" description="Disordered" evidence="3">
    <location>
        <begin position="204"/>
        <end position="302"/>
    </location>
</feature>
<name>A0A284RCF7_ARMOS</name>
<dbReference type="OrthoDB" id="289247at2759"/>
<dbReference type="InterPro" id="IPR040250">
    <property type="entry name" value="Nucleobindin"/>
</dbReference>
<sequence length="319" mass="36437">MRTLLFLSLISSSLGVFGHGHSHDGPIDGETSQEYAQRHMAKEHHIESFDSNSFFQIHDLDRDGYWNKDEIQAIYGVHHVYSQKKSKDDIEHQQKADHIVKVVLEKLDKDGDGRITAKELTDVGLSGLPNFDDLGAEGHHYDVESEFFLHHEEEFHNTPETQGDEAYIHPEDIEHFAHHEDIELKEAEKEAVYQGITVEEVLQSHEPPPEDAHPEDQHVPLQGTDQQPLAAAHPHDEQRENAAPLAEPPNPKITRVTPPEKQDPDVRYRGAKSEGDKKGAWGSGEEGYLPPSNAGDKMRKNMPYKNRMQYKFKRNWNDF</sequence>
<proteinExistence type="predicted"/>
<evidence type="ECO:0000256" key="3">
    <source>
        <dbReference type="SAM" id="MobiDB-lite"/>
    </source>
</evidence>
<dbReference type="OMA" id="MATEHHI"/>
<evidence type="ECO:0000313" key="6">
    <source>
        <dbReference type="EMBL" id="SJL06428.1"/>
    </source>
</evidence>
<reference evidence="7" key="1">
    <citation type="journal article" date="2017" name="Nat. Ecol. Evol.">
        <title>Genome expansion and lineage-specific genetic innovations in the forest pathogenic fungi Armillaria.</title>
        <authorList>
            <person name="Sipos G."/>
            <person name="Prasanna A.N."/>
            <person name="Walter M.C."/>
            <person name="O'Connor E."/>
            <person name="Balint B."/>
            <person name="Krizsan K."/>
            <person name="Kiss B."/>
            <person name="Hess J."/>
            <person name="Varga T."/>
            <person name="Slot J."/>
            <person name="Riley R."/>
            <person name="Boka B."/>
            <person name="Rigling D."/>
            <person name="Barry K."/>
            <person name="Lee J."/>
            <person name="Mihaltcheva S."/>
            <person name="LaButti K."/>
            <person name="Lipzen A."/>
            <person name="Waldron R."/>
            <person name="Moloney N.M."/>
            <person name="Sperisen C."/>
            <person name="Kredics L."/>
            <person name="Vagvoelgyi C."/>
            <person name="Patrignani A."/>
            <person name="Fitzpatrick D."/>
            <person name="Nagy I."/>
            <person name="Doyle S."/>
            <person name="Anderson J.B."/>
            <person name="Grigoriev I.V."/>
            <person name="Gueldener U."/>
            <person name="Muensterkoetter M."/>
            <person name="Nagy L.G."/>
        </authorList>
    </citation>
    <scope>NUCLEOTIDE SEQUENCE [LARGE SCALE GENOMIC DNA]</scope>
    <source>
        <strain evidence="7">C18/9</strain>
    </source>
</reference>
<dbReference type="AlphaFoldDB" id="A0A284RCF7"/>
<keyword evidence="2" id="KW-0106">Calcium</keyword>
<dbReference type="InterPro" id="IPR011992">
    <property type="entry name" value="EF-hand-dom_pair"/>
</dbReference>
<evidence type="ECO:0000256" key="1">
    <source>
        <dbReference type="ARBA" id="ARBA00022729"/>
    </source>
</evidence>
<dbReference type="InterPro" id="IPR018247">
    <property type="entry name" value="EF_Hand_1_Ca_BS"/>
</dbReference>
<dbReference type="GO" id="GO:0070062">
    <property type="term" value="C:extracellular exosome"/>
    <property type="evidence" value="ECO:0007669"/>
    <property type="project" value="TreeGrafter"/>
</dbReference>
<accession>A0A284RCF7</accession>
<feature type="domain" description="EF-hand" evidence="5">
    <location>
        <begin position="95"/>
        <end position="130"/>
    </location>
</feature>
<evidence type="ECO:0000256" key="4">
    <source>
        <dbReference type="SAM" id="SignalP"/>
    </source>
</evidence>
<feature type="signal peptide" evidence="4">
    <location>
        <begin position="1"/>
        <end position="15"/>
    </location>
</feature>
<organism evidence="6 7">
    <name type="scientific">Armillaria ostoyae</name>
    <name type="common">Armillaria root rot fungus</name>
    <dbReference type="NCBI Taxonomy" id="47428"/>
    <lineage>
        <taxon>Eukaryota</taxon>
        <taxon>Fungi</taxon>
        <taxon>Dikarya</taxon>
        <taxon>Basidiomycota</taxon>
        <taxon>Agaricomycotina</taxon>
        <taxon>Agaricomycetes</taxon>
        <taxon>Agaricomycetidae</taxon>
        <taxon>Agaricales</taxon>
        <taxon>Marasmiineae</taxon>
        <taxon>Physalacriaceae</taxon>
        <taxon>Armillaria</taxon>
    </lineage>
</organism>
<evidence type="ECO:0000259" key="5">
    <source>
        <dbReference type="PROSITE" id="PS50222"/>
    </source>
</evidence>
<dbReference type="InterPro" id="IPR002048">
    <property type="entry name" value="EF_hand_dom"/>
</dbReference>
<dbReference type="Gene3D" id="1.10.238.10">
    <property type="entry name" value="EF-hand"/>
    <property type="match status" value="1"/>
</dbReference>
<dbReference type="PANTHER" id="PTHR19237:SF20">
    <property type="entry name" value="NUCLEOBINDIN 1"/>
    <property type="match status" value="1"/>
</dbReference>
<dbReference type="Proteomes" id="UP000219338">
    <property type="component" value="Unassembled WGS sequence"/>
</dbReference>
<dbReference type="SUPFAM" id="SSF47473">
    <property type="entry name" value="EF-hand"/>
    <property type="match status" value="1"/>
</dbReference>
<dbReference type="Pfam" id="PF13202">
    <property type="entry name" value="EF-hand_5"/>
    <property type="match status" value="1"/>
</dbReference>
<dbReference type="PANTHER" id="PTHR19237">
    <property type="entry name" value="NUCLEOBINDIN"/>
    <property type="match status" value="1"/>
</dbReference>
<dbReference type="STRING" id="47428.A0A284RCF7"/>
<feature type="compositionally biased region" description="Basic and acidic residues" evidence="3">
    <location>
        <begin position="207"/>
        <end position="218"/>
    </location>
</feature>
<dbReference type="PROSITE" id="PS50222">
    <property type="entry name" value="EF_HAND_2"/>
    <property type="match status" value="1"/>
</dbReference>
<evidence type="ECO:0000313" key="7">
    <source>
        <dbReference type="Proteomes" id="UP000219338"/>
    </source>
</evidence>
<protein>
    <recommendedName>
        <fullName evidence="5">EF-hand domain-containing protein</fullName>
    </recommendedName>
</protein>
<keyword evidence="7" id="KW-1185">Reference proteome</keyword>
<keyword evidence="1 4" id="KW-0732">Signal</keyword>